<name>A0A2T2WQD4_9FIRM</name>
<dbReference type="AlphaFoldDB" id="A0A2T2WQD4"/>
<feature type="binding site" evidence="7">
    <location>
        <position position="74"/>
    </location>
    <ligand>
        <name>substrate</name>
    </ligand>
</feature>
<dbReference type="InterPro" id="IPR006361">
    <property type="entry name" value="Uroporphyrinogen_deCO2ase_HemE"/>
</dbReference>
<gene>
    <name evidence="7" type="primary">hemE</name>
    <name evidence="12" type="ORF">C7B43_19040</name>
</gene>
<dbReference type="PROSITE" id="PS00906">
    <property type="entry name" value="UROD_1"/>
    <property type="match status" value="1"/>
</dbReference>
<dbReference type="Gene3D" id="3.20.20.210">
    <property type="match status" value="1"/>
</dbReference>
<organism evidence="12 13">
    <name type="scientific">Sulfobacillus benefaciens</name>
    <dbReference type="NCBI Taxonomy" id="453960"/>
    <lineage>
        <taxon>Bacteria</taxon>
        <taxon>Bacillati</taxon>
        <taxon>Bacillota</taxon>
        <taxon>Clostridia</taxon>
        <taxon>Eubacteriales</taxon>
        <taxon>Clostridiales Family XVII. Incertae Sedis</taxon>
        <taxon>Sulfobacillus</taxon>
    </lineage>
</organism>
<keyword evidence="7" id="KW-0963">Cytoplasm</keyword>
<feature type="binding site" evidence="7">
    <location>
        <position position="150"/>
    </location>
    <ligand>
        <name>substrate</name>
    </ligand>
</feature>
<dbReference type="HAMAP" id="MF_00218">
    <property type="entry name" value="URO_D"/>
    <property type="match status" value="1"/>
</dbReference>
<dbReference type="Proteomes" id="UP000242699">
    <property type="component" value="Unassembled WGS sequence"/>
</dbReference>
<evidence type="ECO:0000313" key="13">
    <source>
        <dbReference type="Proteomes" id="UP000242699"/>
    </source>
</evidence>
<comment type="caution">
    <text evidence="12">The sequence shown here is derived from an EMBL/GenBank/DDBJ whole genome shotgun (WGS) entry which is preliminary data.</text>
</comment>
<comment type="function">
    <text evidence="7">Catalyzes the decarboxylation of four acetate groups of uroporphyrinogen-III to yield coproporphyrinogen-III.</text>
</comment>
<comment type="caution">
    <text evidence="7">Lacks conserved residue(s) required for the propagation of feature annotation.</text>
</comment>
<evidence type="ECO:0000256" key="1">
    <source>
        <dbReference type="ARBA" id="ARBA00004804"/>
    </source>
</evidence>
<feature type="domain" description="Uroporphyrinogen decarboxylase (URO-D)" evidence="11">
    <location>
        <begin position="138"/>
        <end position="154"/>
    </location>
</feature>
<protein>
    <recommendedName>
        <fullName evidence="3 7">Uroporphyrinogen decarboxylase</fullName>
        <shortName evidence="7">UPD</shortName>
        <shortName evidence="7">URO-D</shortName>
        <ecNumber evidence="3 7">4.1.1.37</ecNumber>
    </recommendedName>
</protein>
<dbReference type="CDD" id="cd00717">
    <property type="entry name" value="URO-D"/>
    <property type="match status" value="1"/>
</dbReference>
<evidence type="ECO:0000259" key="11">
    <source>
        <dbReference type="PROSITE" id="PS00907"/>
    </source>
</evidence>
<evidence type="ECO:0000256" key="7">
    <source>
        <dbReference type="HAMAP-Rule" id="MF_00218"/>
    </source>
</evidence>
<feature type="site" description="Transition state stabilizer" evidence="7">
    <location>
        <position position="74"/>
    </location>
</feature>
<dbReference type="GO" id="GO:0004853">
    <property type="term" value="F:uroporphyrinogen decarboxylase activity"/>
    <property type="evidence" value="ECO:0007669"/>
    <property type="project" value="UniProtKB-UniRule"/>
</dbReference>
<dbReference type="GO" id="GO:0006782">
    <property type="term" value="P:protoporphyrinogen IX biosynthetic process"/>
    <property type="evidence" value="ECO:0007669"/>
    <property type="project" value="UniProtKB-UniRule"/>
</dbReference>
<dbReference type="PROSITE" id="PS00907">
    <property type="entry name" value="UROD_2"/>
    <property type="match status" value="1"/>
</dbReference>
<feature type="binding site" evidence="7">
    <location>
        <position position="319"/>
    </location>
    <ligand>
        <name>substrate</name>
    </ligand>
</feature>
<evidence type="ECO:0000256" key="5">
    <source>
        <dbReference type="ARBA" id="ARBA00023239"/>
    </source>
</evidence>
<comment type="subcellular location">
    <subcellularLocation>
        <location evidence="7">Cytoplasm</location>
    </subcellularLocation>
</comment>
<feature type="binding site" evidence="7">
    <location>
        <position position="205"/>
    </location>
    <ligand>
        <name>substrate</name>
    </ligand>
</feature>
<comment type="catalytic activity">
    <reaction evidence="7 8">
        <text>uroporphyrinogen III + 4 H(+) = coproporphyrinogen III + 4 CO2</text>
        <dbReference type="Rhea" id="RHEA:19865"/>
        <dbReference type="ChEBI" id="CHEBI:15378"/>
        <dbReference type="ChEBI" id="CHEBI:16526"/>
        <dbReference type="ChEBI" id="CHEBI:57308"/>
        <dbReference type="ChEBI" id="CHEBI:57309"/>
        <dbReference type="EC" id="4.1.1.37"/>
    </reaction>
</comment>
<proteinExistence type="inferred from homology"/>
<dbReference type="EC" id="4.1.1.37" evidence="3 7"/>
<keyword evidence="5 7" id="KW-0456">Lyase</keyword>
<feature type="binding site" evidence="7">
    <location>
        <begin position="25"/>
        <end position="29"/>
    </location>
    <ligand>
        <name>substrate</name>
    </ligand>
</feature>
<dbReference type="InterPro" id="IPR000257">
    <property type="entry name" value="Uroporphyrinogen_deCOase"/>
</dbReference>
<evidence type="ECO:0000313" key="12">
    <source>
        <dbReference type="EMBL" id="PSR24444.1"/>
    </source>
</evidence>
<dbReference type="Pfam" id="PF01208">
    <property type="entry name" value="URO-D"/>
    <property type="match status" value="1"/>
</dbReference>
<evidence type="ECO:0000256" key="4">
    <source>
        <dbReference type="ARBA" id="ARBA00022793"/>
    </source>
</evidence>
<dbReference type="EMBL" id="PXYT01000078">
    <property type="protein sequence ID" value="PSR24444.1"/>
    <property type="molecule type" value="Genomic_DNA"/>
</dbReference>
<keyword evidence="6 7" id="KW-0627">Porphyrin biosynthesis</keyword>
<evidence type="ECO:0000256" key="9">
    <source>
        <dbReference type="RuleBase" id="RU004169"/>
    </source>
</evidence>
<accession>A0A2T2WQD4</accession>
<evidence type="ECO:0000256" key="8">
    <source>
        <dbReference type="RuleBase" id="RU000554"/>
    </source>
</evidence>
<sequence>MSGSSRFIEACWGKAHDVVPVWFMRQAGRYQPAYRQLRERYSFLEMARSEEIITEVTCRPVEELGVDAAILFSDIMMPMGPMGIDFDIEEHKGPVIAHPIRSAQDLKHIKPLRPEENLPEIFRSIEKICRRIDPVPLIGFAGAPFTLASYIIEGGPSRNYQETKKMMWEQPALWDELMMTLADAVLSHLTAQIRHGARAVQIFDSWIGVLSVEDFEHAVLPTMREIFSRLNTFHVPTIYFGTETAALLPLMKETGATVLSIDWRIPVASARRQLGANVAVQGNLDPVLLLSSWEVLAGHARRILDEMAGDPRYIFNLGHGVPPGTEPEHLKRLVDLVHGYALPGEV</sequence>
<dbReference type="UniPathway" id="UPA00251">
    <property type="reaction ID" value="UER00321"/>
</dbReference>
<dbReference type="SUPFAM" id="SSF51726">
    <property type="entry name" value="UROD/MetE-like"/>
    <property type="match status" value="1"/>
</dbReference>
<dbReference type="PANTHER" id="PTHR21091">
    <property type="entry name" value="METHYLTETRAHYDROFOLATE:HOMOCYSTEINE METHYLTRANSFERASE RELATED"/>
    <property type="match status" value="1"/>
</dbReference>
<evidence type="ECO:0000259" key="10">
    <source>
        <dbReference type="PROSITE" id="PS00906"/>
    </source>
</evidence>
<feature type="domain" description="Uroporphyrinogen decarboxylase (URO-D)" evidence="10">
    <location>
        <begin position="20"/>
        <end position="29"/>
    </location>
</feature>
<evidence type="ECO:0000256" key="6">
    <source>
        <dbReference type="ARBA" id="ARBA00023244"/>
    </source>
</evidence>
<dbReference type="NCBIfam" id="TIGR01464">
    <property type="entry name" value="hemE"/>
    <property type="match status" value="1"/>
</dbReference>
<evidence type="ECO:0000256" key="2">
    <source>
        <dbReference type="ARBA" id="ARBA00009935"/>
    </source>
</evidence>
<reference evidence="12 13" key="1">
    <citation type="journal article" date="2014" name="BMC Genomics">
        <title>Comparison of environmental and isolate Sulfobacillus genomes reveals diverse carbon, sulfur, nitrogen, and hydrogen metabolisms.</title>
        <authorList>
            <person name="Justice N.B."/>
            <person name="Norman A."/>
            <person name="Brown C.T."/>
            <person name="Singh A."/>
            <person name="Thomas B.C."/>
            <person name="Banfield J.F."/>
        </authorList>
    </citation>
    <scope>NUCLEOTIDE SEQUENCE [LARGE SCALE GENOMIC DNA]</scope>
    <source>
        <strain evidence="12">AMDSBA1</strain>
    </source>
</reference>
<comment type="subunit">
    <text evidence="7">Homodimer.</text>
</comment>
<comment type="similarity">
    <text evidence="2 7 9">Belongs to the uroporphyrinogen decarboxylase family.</text>
</comment>
<dbReference type="InterPro" id="IPR038071">
    <property type="entry name" value="UROD/MetE-like_sf"/>
</dbReference>
<keyword evidence="4 7" id="KW-0210">Decarboxylase</keyword>
<dbReference type="PANTHER" id="PTHR21091:SF169">
    <property type="entry name" value="UROPORPHYRINOGEN DECARBOXYLASE"/>
    <property type="match status" value="1"/>
</dbReference>
<dbReference type="GO" id="GO:0005829">
    <property type="term" value="C:cytosol"/>
    <property type="evidence" value="ECO:0007669"/>
    <property type="project" value="TreeGrafter"/>
</dbReference>
<comment type="pathway">
    <text evidence="1 7 8">Porphyrin-containing compound metabolism; protoporphyrin-IX biosynthesis; coproporphyrinogen-III from 5-aminolevulinate: step 4/4.</text>
</comment>
<evidence type="ECO:0000256" key="3">
    <source>
        <dbReference type="ARBA" id="ARBA00012288"/>
    </source>
</evidence>